<dbReference type="GeneID" id="63683639"/>
<feature type="region of interest" description="Disordered" evidence="1">
    <location>
        <begin position="452"/>
        <end position="479"/>
    </location>
</feature>
<evidence type="ECO:0000256" key="1">
    <source>
        <dbReference type="SAM" id="MobiDB-lite"/>
    </source>
</evidence>
<evidence type="ECO:0008006" key="4">
    <source>
        <dbReference type="Google" id="ProtNLM"/>
    </source>
</evidence>
<feature type="compositionally biased region" description="Low complexity" evidence="1">
    <location>
        <begin position="234"/>
        <end position="250"/>
    </location>
</feature>
<name>M5GBU5_DACPD</name>
<dbReference type="InterPro" id="IPR008984">
    <property type="entry name" value="SMAD_FHA_dom_sf"/>
</dbReference>
<feature type="compositionally biased region" description="Polar residues" evidence="1">
    <location>
        <begin position="1261"/>
        <end position="1270"/>
    </location>
</feature>
<proteinExistence type="predicted"/>
<dbReference type="Proteomes" id="UP000030653">
    <property type="component" value="Unassembled WGS sequence"/>
</dbReference>
<feature type="compositionally biased region" description="Basic and acidic residues" evidence="1">
    <location>
        <begin position="1195"/>
        <end position="1206"/>
    </location>
</feature>
<feature type="compositionally biased region" description="Polar residues" evidence="1">
    <location>
        <begin position="809"/>
        <end position="827"/>
    </location>
</feature>
<evidence type="ECO:0000313" key="2">
    <source>
        <dbReference type="EMBL" id="EJU01493.1"/>
    </source>
</evidence>
<feature type="compositionally biased region" description="Low complexity" evidence="1">
    <location>
        <begin position="1093"/>
        <end position="1103"/>
    </location>
</feature>
<feature type="compositionally biased region" description="Basic and acidic residues" evidence="1">
    <location>
        <begin position="1168"/>
        <end position="1186"/>
    </location>
</feature>
<keyword evidence="3" id="KW-1185">Reference proteome</keyword>
<feature type="region of interest" description="Disordered" evidence="1">
    <location>
        <begin position="985"/>
        <end position="1040"/>
    </location>
</feature>
<reference evidence="2 3" key="1">
    <citation type="journal article" date="2012" name="Science">
        <title>The Paleozoic origin of enzymatic lignin decomposition reconstructed from 31 fungal genomes.</title>
        <authorList>
            <person name="Floudas D."/>
            <person name="Binder M."/>
            <person name="Riley R."/>
            <person name="Barry K."/>
            <person name="Blanchette R.A."/>
            <person name="Henrissat B."/>
            <person name="Martinez A.T."/>
            <person name="Otillar R."/>
            <person name="Spatafora J.W."/>
            <person name="Yadav J.S."/>
            <person name="Aerts A."/>
            <person name="Benoit I."/>
            <person name="Boyd A."/>
            <person name="Carlson A."/>
            <person name="Copeland A."/>
            <person name="Coutinho P.M."/>
            <person name="de Vries R.P."/>
            <person name="Ferreira P."/>
            <person name="Findley K."/>
            <person name="Foster B."/>
            <person name="Gaskell J."/>
            <person name="Glotzer D."/>
            <person name="Gorecki P."/>
            <person name="Heitman J."/>
            <person name="Hesse C."/>
            <person name="Hori C."/>
            <person name="Igarashi K."/>
            <person name="Jurgens J.A."/>
            <person name="Kallen N."/>
            <person name="Kersten P."/>
            <person name="Kohler A."/>
            <person name="Kuees U."/>
            <person name="Kumar T.K.A."/>
            <person name="Kuo A."/>
            <person name="LaButti K."/>
            <person name="Larrondo L.F."/>
            <person name="Lindquist E."/>
            <person name="Ling A."/>
            <person name="Lombard V."/>
            <person name="Lucas S."/>
            <person name="Lundell T."/>
            <person name="Martin R."/>
            <person name="McLaughlin D.J."/>
            <person name="Morgenstern I."/>
            <person name="Morin E."/>
            <person name="Murat C."/>
            <person name="Nagy L.G."/>
            <person name="Nolan M."/>
            <person name="Ohm R.A."/>
            <person name="Patyshakuliyeva A."/>
            <person name="Rokas A."/>
            <person name="Ruiz-Duenas F.J."/>
            <person name="Sabat G."/>
            <person name="Salamov A."/>
            <person name="Samejima M."/>
            <person name="Schmutz J."/>
            <person name="Slot J.C."/>
            <person name="St John F."/>
            <person name="Stenlid J."/>
            <person name="Sun H."/>
            <person name="Sun S."/>
            <person name="Syed K."/>
            <person name="Tsang A."/>
            <person name="Wiebenga A."/>
            <person name="Young D."/>
            <person name="Pisabarro A."/>
            <person name="Eastwood D.C."/>
            <person name="Martin F."/>
            <person name="Cullen D."/>
            <person name="Grigoriev I.V."/>
            <person name="Hibbett D.S."/>
        </authorList>
    </citation>
    <scope>NUCLEOTIDE SEQUENCE [LARGE SCALE GENOMIC DNA]</scope>
    <source>
        <strain evidence="2 3">DJM-731 SS1</strain>
    </source>
</reference>
<feature type="compositionally biased region" description="Low complexity" evidence="1">
    <location>
        <begin position="408"/>
        <end position="422"/>
    </location>
</feature>
<feature type="region of interest" description="Disordered" evidence="1">
    <location>
        <begin position="920"/>
        <end position="960"/>
    </location>
</feature>
<sequence>MDNNTDPQPHTPPPSSRVIPRTPGNRSLGVTVDCGRIGTLTVHGSKGAIVSIFPVDHKVTRIGGDVSCHVRLYDSDAPRFVCDLRFDVNTHKVHIDARHPSCMRNNVPVYRSAIKAPLEDGERISLPGHKFTWHYAAGVKLLTKQMLDMSQPGLRGFRLSIFPSSRVFPATPTEHRKRKHVKLPEFLAPAHSSKKLQKKIVSHVVESPSAAPSTPAPRSRRGYRAPDDSLDSMSGDTSVDSATSSVYDSDSSMHFGLAQDGNRFIALEEVDEATEPKGARTPAPVQKQINNRLMRRTRAVFSIKRVKQYVEWQGNQTPRPGRKLHFLDTAEVNIIPNNLEEHQNDQDEASFPWPTDGVQFPLEDLTDAYVDVPQDQLKLSTQGLGTSNGVEISENVVGIPSEQHEPVLSSLPSTPTRPSTRLAGRNPRFPKQNTPKQSLLALALMNACCHREQEERIKEDRERERLRQEAENRSDRQPQQHMWEDWTLFLQQQQSWGLNQMVANNWFPPFATMQQTVPTSLNDGPIGAPPIIFSLSTSEESSTQPAYYGQDSRDLQSTYFNSMPLLGGSSDQTSIYPTQPTFPSQYNPTMPSEQLIPMRFDDTAHAWQTLSEEEYEDIPMDLDPPVELQLDPQLMDHIYGLELGMPPVQAMPGTQQHADPVDQPPLTIFPEQDPIFTSLQHIHEASVPSYPTQLSLVQEQNHLSQTGRARLEATHRSLRGSGTNSLLSPPNRRPRWRPYWSFTPAQREKGKKILHRRLDRQRAQAQKSSVLKPLDEAGDHLATDPDLLADVDEAKTQNAVTPDVFRVLTQDSSPSETTEPPQMSVNTDLEPDKLEKSGPIVQISTPTLSDELAPTQSDAPTTNVVSQTTMAEPEPDLTPDPATSEEVQQELNADAPASSPCDVRVDKILETGDMVVQERSVVVEQEKPARRSKRKLQDSVAPVDTAPAKKASRTNTRRKAQEVVLDAAPSIEPAKEISVADVNTNNIGASRPTKPLRRTRKNAVADVPEAPPRRRIARSTAVKPAPKAELTAEPPEHSTGEVIAQDTLMPIGPVNMDGHQDVQTVTEGQEPTVMEGPTPVEKPQFVEERPIRSLRSSRAAKSAVQSVPEPVTNTRSTRRSKKAAEPVVEQQSRDENTAPKQLATPAIVIVEKTTAEEPARVTRKRRRVVEADEADAKAAEETKELVVKSGGRKMALRERKAIEVHSPKRQRTSNFVDAAEEQQPVQPAKRTRKARTVATVTATIDRELPPSPVKRTRSRVTRSGASQETAVSKVAAPLAVVKKSRALRK</sequence>
<feature type="region of interest" description="Disordered" evidence="1">
    <location>
        <begin position="1066"/>
        <end position="1272"/>
    </location>
</feature>
<evidence type="ECO:0000313" key="3">
    <source>
        <dbReference type="Proteomes" id="UP000030653"/>
    </source>
</evidence>
<organism evidence="2 3">
    <name type="scientific">Dacryopinax primogenitus (strain DJM 731)</name>
    <name type="common">Brown rot fungus</name>
    <dbReference type="NCBI Taxonomy" id="1858805"/>
    <lineage>
        <taxon>Eukaryota</taxon>
        <taxon>Fungi</taxon>
        <taxon>Dikarya</taxon>
        <taxon>Basidiomycota</taxon>
        <taxon>Agaricomycotina</taxon>
        <taxon>Dacrymycetes</taxon>
        <taxon>Dacrymycetales</taxon>
        <taxon>Dacrymycetaceae</taxon>
        <taxon>Dacryopinax</taxon>
    </lineage>
</organism>
<protein>
    <recommendedName>
        <fullName evidence="4">FHA domain-containing protein</fullName>
    </recommendedName>
</protein>
<feature type="region of interest" description="Disordered" evidence="1">
    <location>
        <begin position="757"/>
        <end position="778"/>
    </location>
</feature>
<dbReference type="HOGENOM" id="CLU_262390_0_0_1"/>
<feature type="compositionally biased region" description="Low complexity" evidence="1">
    <location>
        <begin position="207"/>
        <end position="217"/>
    </location>
</feature>
<dbReference type="EMBL" id="JH795864">
    <property type="protein sequence ID" value="EJU01493.1"/>
    <property type="molecule type" value="Genomic_DNA"/>
</dbReference>
<dbReference type="RefSeq" id="XP_040628390.1">
    <property type="nucleotide sequence ID" value="XM_040768577.1"/>
</dbReference>
<dbReference type="SUPFAM" id="SSF49879">
    <property type="entry name" value="SMAD/FHA domain"/>
    <property type="match status" value="1"/>
</dbReference>
<feature type="region of interest" description="Disordered" evidence="1">
    <location>
        <begin position="869"/>
        <end position="899"/>
    </location>
</feature>
<feature type="region of interest" description="Disordered" evidence="1">
    <location>
        <begin position="1"/>
        <end position="26"/>
    </location>
</feature>
<accession>M5GBU5</accession>
<feature type="region of interest" description="Disordered" evidence="1">
    <location>
        <begin position="802"/>
        <end position="837"/>
    </location>
</feature>
<gene>
    <name evidence="2" type="ORF">DACRYDRAFT_108043</name>
</gene>
<feature type="region of interest" description="Disordered" evidence="1">
    <location>
        <begin position="402"/>
        <end position="433"/>
    </location>
</feature>
<feature type="region of interest" description="Disordered" evidence="1">
    <location>
        <begin position="203"/>
        <end position="250"/>
    </location>
</feature>